<dbReference type="RefSeq" id="WP_243065592.1">
    <property type="nucleotide sequence ID" value="NZ_JAIVFK010000007.1"/>
</dbReference>
<dbReference type="Gene3D" id="2.40.40.10">
    <property type="entry name" value="RlpA-like domain"/>
    <property type="match status" value="1"/>
</dbReference>
<dbReference type="PANTHER" id="PTHR30124">
    <property type="entry name" value="MEMBRANE-BOUND LYTIC MUREIN TRANSGLYCOSYLASE A"/>
    <property type="match status" value="1"/>
</dbReference>
<dbReference type="InterPro" id="IPR010611">
    <property type="entry name" value="3D_dom"/>
</dbReference>
<evidence type="ECO:0000256" key="4">
    <source>
        <dbReference type="ARBA" id="ARBA00023316"/>
    </source>
</evidence>
<evidence type="ECO:0000313" key="8">
    <source>
        <dbReference type="Proteomes" id="UP001139104"/>
    </source>
</evidence>
<dbReference type="Gene3D" id="2.40.240.50">
    <property type="entry name" value="Barwin-like endoglucanases"/>
    <property type="match status" value="1"/>
</dbReference>
<evidence type="ECO:0000256" key="2">
    <source>
        <dbReference type="ARBA" id="ARBA00012587"/>
    </source>
</evidence>
<dbReference type="PIRSF" id="PIRSF019422">
    <property type="entry name" value="MltA"/>
    <property type="match status" value="1"/>
</dbReference>
<evidence type="ECO:0000259" key="6">
    <source>
        <dbReference type="SMART" id="SM00925"/>
    </source>
</evidence>
<comment type="catalytic activity">
    <reaction evidence="1">
        <text>Exolytic cleavage of the (1-&gt;4)-beta-glycosidic linkage between N-acetylmuramic acid (MurNAc) and N-acetylglucosamine (GlcNAc) residues in peptidoglycan, from either the reducing or the non-reducing ends of the peptidoglycan chains, with concomitant formation of a 1,6-anhydrobond in the MurNAc residue.</text>
        <dbReference type="EC" id="4.2.2.n1"/>
    </reaction>
</comment>
<dbReference type="PANTHER" id="PTHR30124:SF0">
    <property type="entry name" value="MEMBRANE-BOUND LYTIC MUREIN TRANSGLYCOSYLASE A"/>
    <property type="match status" value="1"/>
</dbReference>
<keyword evidence="4" id="KW-0961">Cell wall biogenesis/degradation</keyword>
<dbReference type="InterPro" id="IPR026044">
    <property type="entry name" value="MltA"/>
</dbReference>
<feature type="domain" description="Lytic transglycosylase MltA" evidence="6">
    <location>
        <begin position="133"/>
        <end position="296"/>
    </location>
</feature>
<sequence length="406" mass="44139">MSGTRPQNFFVCVRRHALALACFLGGALAPGALRCETPAYRLQPASFADLPGFAQDRLAEALKIFAKTCDRPLRASVHVEKFDRKAQAEVCGAVRNGEGRTNALAFFQRRFQPFRIVANASGDAFFTGYYQPEIAGSLAPSAAFPTPVYGVPPDLVVLPPGKRTGALAGLTAARRELNGALAPFPDRAAIEDGALEQARVVRKLVYLRDNVDLFLAQVQGSARVRLTDGRVLLLTFAGRNGQPYTALARVLVQRGITTPSEMTMTRLTAWIRAHGVGRGQPGDDLLRLNRSFVFFNARIEKGPESQPRGGSGSALTPLRSIAVDKHVWPYGLPFFIDSAMPWRSAAPEPFRRVVVAQDTGSAIVGPARADIYFGLGDLVGARAAEIRHHGQFFILLPIPNRDRIEP</sequence>
<dbReference type="InterPro" id="IPR036908">
    <property type="entry name" value="RlpA-like_sf"/>
</dbReference>
<protein>
    <recommendedName>
        <fullName evidence="2">peptidoglycan lytic exotransglycosylase</fullName>
        <ecNumber evidence="2">4.2.2.n1</ecNumber>
    </recommendedName>
    <alternativeName>
        <fullName evidence="5">Murein hydrolase A</fullName>
    </alternativeName>
</protein>
<proteinExistence type="predicted"/>
<dbReference type="CDD" id="cd14668">
    <property type="entry name" value="mlta_B"/>
    <property type="match status" value="1"/>
</dbReference>
<dbReference type="SMART" id="SM00925">
    <property type="entry name" value="MltA"/>
    <property type="match status" value="1"/>
</dbReference>
<keyword evidence="8" id="KW-1185">Reference proteome</keyword>
<dbReference type="Proteomes" id="UP001139104">
    <property type="component" value="Unassembled WGS sequence"/>
</dbReference>
<dbReference type="CDD" id="cd14485">
    <property type="entry name" value="mltA_like_LT_A"/>
    <property type="match status" value="1"/>
</dbReference>
<accession>A0ABS9Z1K1</accession>
<dbReference type="Pfam" id="PF06725">
    <property type="entry name" value="3D"/>
    <property type="match status" value="1"/>
</dbReference>
<name>A0ABS9Z1K1_9HYPH</name>
<organism evidence="7 8">
    <name type="scientific">Candidatus Rhodoblastus alkanivorans</name>
    <dbReference type="NCBI Taxonomy" id="2954117"/>
    <lineage>
        <taxon>Bacteria</taxon>
        <taxon>Pseudomonadati</taxon>
        <taxon>Pseudomonadota</taxon>
        <taxon>Alphaproteobacteria</taxon>
        <taxon>Hyphomicrobiales</taxon>
        <taxon>Rhodoblastaceae</taxon>
        <taxon>Rhodoblastus</taxon>
    </lineage>
</organism>
<dbReference type="SUPFAM" id="SSF50685">
    <property type="entry name" value="Barwin-like endoglucanases"/>
    <property type="match status" value="1"/>
</dbReference>
<evidence type="ECO:0000256" key="1">
    <source>
        <dbReference type="ARBA" id="ARBA00001420"/>
    </source>
</evidence>
<evidence type="ECO:0000256" key="3">
    <source>
        <dbReference type="ARBA" id="ARBA00023239"/>
    </source>
</evidence>
<dbReference type="EC" id="4.2.2.n1" evidence="2"/>
<evidence type="ECO:0000256" key="5">
    <source>
        <dbReference type="ARBA" id="ARBA00030918"/>
    </source>
</evidence>
<comment type="caution">
    <text evidence="7">The sequence shown here is derived from an EMBL/GenBank/DDBJ whole genome shotgun (WGS) entry which is preliminary data.</text>
</comment>
<dbReference type="EMBL" id="JAIVFP010000001">
    <property type="protein sequence ID" value="MCI4681535.1"/>
    <property type="molecule type" value="Genomic_DNA"/>
</dbReference>
<evidence type="ECO:0000313" key="7">
    <source>
        <dbReference type="EMBL" id="MCI4681535.1"/>
    </source>
</evidence>
<reference evidence="7" key="1">
    <citation type="journal article" date="2022" name="ISME J.">
        <title>Identification of active gaseous-alkane degraders at natural gas seeps.</title>
        <authorList>
            <person name="Farhan Ul Haque M."/>
            <person name="Hernandez M."/>
            <person name="Crombie A.T."/>
            <person name="Murrell J.C."/>
        </authorList>
    </citation>
    <scope>NUCLEOTIDE SEQUENCE</scope>
    <source>
        <strain evidence="7">PC2</strain>
    </source>
</reference>
<dbReference type="Pfam" id="PF03562">
    <property type="entry name" value="MltA"/>
    <property type="match status" value="1"/>
</dbReference>
<gene>
    <name evidence="7" type="ORF">K2U94_01900</name>
</gene>
<keyword evidence="3" id="KW-0456">Lyase</keyword>
<dbReference type="InterPro" id="IPR005300">
    <property type="entry name" value="MltA_B"/>
</dbReference>